<evidence type="ECO:0000313" key="2">
    <source>
        <dbReference type="EMBL" id="CEM14883.1"/>
    </source>
</evidence>
<gene>
    <name evidence="2" type="ORF">Vbra_15683</name>
</gene>
<dbReference type="AlphaFoldDB" id="A0A0G4FM37"/>
<accession>A0A0G4FM37</accession>
<dbReference type="VEuPathDB" id="CryptoDB:Vbra_15683"/>
<dbReference type="InParanoid" id="A0A0G4FM37"/>
<proteinExistence type="predicted"/>
<feature type="compositionally biased region" description="Low complexity" evidence="1">
    <location>
        <begin position="118"/>
        <end position="137"/>
    </location>
</feature>
<reference evidence="2 3" key="1">
    <citation type="submission" date="2014-11" db="EMBL/GenBank/DDBJ databases">
        <authorList>
            <person name="Zhu J."/>
            <person name="Qi W."/>
            <person name="Song R."/>
        </authorList>
    </citation>
    <scope>NUCLEOTIDE SEQUENCE [LARGE SCALE GENOMIC DNA]</scope>
</reference>
<feature type="region of interest" description="Disordered" evidence="1">
    <location>
        <begin position="41"/>
        <end position="145"/>
    </location>
</feature>
<dbReference type="EMBL" id="CDMY01000460">
    <property type="protein sequence ID" value="CEM14883.1"/>
    <property type="molecule type" value="Genomic_DNA"/>
</dbReference>
<keyword evidence="3" id="KW-1185">Reference proteome</keyword>
<sequence>MAALKADMTMFKQSLDNLQAEIIRGRQRQWQQKKLANVPKCLPQIPAHGPSREDERRPTRIVPEVPLVASNNQPSNNPTKKRRLLLLPMTSRRSPRQPSHKDNARAAALSSKSRRSYSEVSSLVSGVSGSKLSSGKGSQKRRHRKVRELVLHCAQDGGRTETHPVFDELECGLFKEEDEQEFLCLRASNEKSGHMPNDDDQLTQQDSLEWAQQMIHKYLQQLPTLLREQVDEHDLIHGGAQANRTESVREMLVPLWLKERHSCTK</sequence>
<evidence type="ECO:0000313" key="3">
    <source>
        <dbReference type="Proteomes" id="UP000041254"/>
    </source>
</evidence>
<name>A0A0G4FM37_VITBC</name>
<dbReference type="Proteomes" id="UP000041254">
    <property type="component" value="Unassembled WGS sequence"/>
</dbReference>
<feature type="compositionally biased region" description="Polar residues" evidence="1">
    <location>
        <begin position="69"/>
        <end position="78"/>
    </location>
</feature>
<evidence type="ECO:0000256" key="1">
    <source>
        <dbReference type="SAM" id="MobiDB-lite"/>
    </source>
</evidence>
<organism evidence="2 3">
    <name type="scientific">Vitrella brassicaformis (strain CCMP3155)</name>
    <dbReference type="NCBI Taxonomy" id="1169540"/>
    <lineage>
        <taxon>Eukaryota</taxon>
        <taxon>Sar</taxon>
        <taxon>Alveolata</taxon>
        <taxon>Colpodellida</taxon>
        <taxon>Vitrellaceae</taxon>
        <taxon>Vitrella</taxon>
    </lineage>
</organism>
<protein>
    <submittedName>
        <fullName evidence="2">Uncharacterized protein</fullName>
    </submittedName>
</protein>